<organism evidence="5">
    <name type="scientific">Salix viminalis</name>
    <name type="common">Common osier</name>
    <name type="synonym">Basket willow</name>
    <dbReference type="NCBI Taxonomy" id="40686"/>
    <lineage>
        <taxon>Eukaryota</taxon>
        <taxon>Viridiplantae</taxon>
        <taxon>Streptophyta</taxon>
        <taxon>Embryophyta</taxon>
        <taxon>Tracheophyta</taxon>
        <taxon>Spermatophyta</taxon>
        <taxon>Magnoliopsida</taxon>
        <taxon>eudicotyledons</taxon>
        <taxon>Gunneridae</taxon>
        <taxon>Pentapetalae</taxon>
        <taxon>rosids</taxon>
        <taxon>fabids</taxon>
        <taxon>Malpighiales</taxon>
        <taxon>Salicaceae</taxon>
        <taxon>Saliceae</taxon>
        <taxon>Salix</taxon>
    </lineage>
</organism>
<feature type="transmembrane region" description="Helical" evidence="4">
    <location>
        <begin position="31"/>
        <end position="49"/>
    </location>
</feature>
<dbReference type="Gene3D" id="3.20.20.70">
    <property type="entry name" value="Aldolase class I"/>
    <property type="match status" value="2"/>
</dbReference>
<proteinExistence type="inferred from homology"/>
<keyword evidence="4" id="KW-1133">Transmembrane helix</keyword>
<dbReference type="InterPro" id="IPR002241">
    <property type="entry name" value="Glyco_hydro_27"/>
</dbReference>
<dbReference type="InterPro" id="IPR017853">
    <property type="entry name" value="GH"/>
</dbReference>
<evidence type="ECO:0000256" key="1">
    <source>
        <dbReference type="ARBA" id="ARBA00009743"/>
    </source>
</evidence>
<comment type="similarity">
    <text evidence="1">Belongs to the glycosyl hydrolase 27 family.</text>
</comment>
<evidence type="ECO:0000256" key="4">
    <source>
        <dbReference type="SAM" id="Phobius"/>
    </source>
</evidence>
<keyword evidence="2" id="KW-0378">Hydrolase</keyword>
<name>A0A6N2MQ77_SALVM</name>
<reference evidence="5" key="1">
    <citation type="submission" date="2019-03" db="EMBL/GenBank/DDBJ databases">
        <authorList>
            <person name="Mank J."/>
            <person name="Almeida P."/>
        </authorList>
    </citation>
    <scope>NUCLEOTIDE SEQUENCE</scope>
    <source>
        <strain evidence="5">78183</strain>
    </source>
</reference>
<dbReference type="SUPFAM" id="SSF51445">
    <property type="entry name" value="(Trans)glycosidases"/>
    <property type="match status" value="1"/>
</dbReference>
<evidence type="ECO:0008006" key="6">
    <source>
        <dbReference type="Google" id="ProtNLM"/>
    </source>
</evidence>
<keyword evidence="3" id="KW-0326">Glycosidase</keyword>
<dbReference type="PANTHER" id="PTHR11452:SF42">
    <property type="entry name" value="ALPHA-GALACTOSIDASE"/>
    <property type="match status" value="1"/>
</dbReference>
<evidence type="ECO:0000256" key="3">
    <source>
        <dbReference type="ARBA" id="ARBA00023295"/>
    </source>
</evidence>
<sequence length="455" mass="51416">MSPLEDGSYNEVEYSIEGMCVAVLGKITLGYTYYLIILWTCLCMGIFFIKTMNRTLLSEMTQLLESHGFLDYLDRGIDSDGNNNNLLDNLQDTIGRGQNPISILPTAVAETEITTISSICWNIGEHDCVFGNDLDVDEKTFVSEGNRDDWDTWGDVAAHFDVLQKLNRPILYSVSPGVIPTPVMEKDISGLVNMYRVTGDDWDTWGDVAAHFDVSRDFAAANKIGAKGLLGRSWPDLDMLPVGWLSNAVKHDCVFGNDLDVDEITFVSEVLQKLNRPILYSVSPGVIPTPVMEKDISGLVNMYRVTGDDWDTWGDVAAHFDVSRWIKLLESHGFLDYLERDTIGRGQNPISILPTAVAETEITTISDPYVGILGFPQTSGQKNKKRRGNKFLQQQEELRGIDSDGNNNNLLDNYKTHWKGQNPISILPLRWQRVRIQPYQIHMLEYWVNLRSQFY</sequence>
<keyword evidence="4" id="KW-0812">Transmembrane</keyword>
<dbReference type="EMBL" id="CAADRP010001891">
    <property type="protein sequence ID" value="VFU55597.1"/>
    <property type="molecule type" value="Genomic_DNA"/>
</dbReference>
<gene>
    <name evidence="5" type="ORF">SVIM_LOCUS395127</name>
</gene>
<keyword evidence="4" id="KW-0472">Membrane</keyword>
<dbReference type="AlphaFoldDB" id="A0A6N2MQ77"/>
<evidence type="ECO:0000256" key="2">
    <source>
        <dbReference type="ARBA" id="ARBA00022801"/>
    </source>
</evidence>
<dbReference type="GO" id="GO:0004553">
    <property type="term" value="F:hydrolase activity, hydrolyzing O-glycosyl compounds"/>
    <property type="evidence" value="ECO:0007669"/>
    <property type="project" value="InterPro"/>
</dbReference>
<dbReference type="PANTHER" id="PTHR11452">
    <property type="entry name" value="ALPHA-GALACTOSIDASE/ALPHA-N-ACETYLGALACTOSAMINIDASE"/>
    <property type="match status" value="1"/>
</dbReference>
<evidence type="ECO:0000313" key="5">
    <source>
        <dbReference type="EMBL" id="VFU55597.1"/>
    </source>
</evidence>
<dbReference type="GO" id="GO:0005975">
    <property type="term" value="P:carbohydrate metabolic process"/>
    <property type="evidence" value="ECO:0007669"/>
    <property type="project" value="InterPro"/>
</dbReference>
<dbReference type="InterPro" id="IPR013785">
    <property type="entry name" value="Aldolase_TIM"/>
</dbReference>
<accession>A0A6N2MQ77</accession>
<protein>
    <recommendedName>
        <fullName evidence="6">Alpha-galactosidase</fullName>
    </recommendedName>
</protein>